<keyword evidence="4" id="KW-0808">Transferase</keyword>
<dbReference type="PANTHER" id="PTHR43065">
    <property type="entry name" value="SENSOR HISTIDINE KINASE"/>
    <property type="match status" value="1"/>
</dbReference>
<evidence type="ECO:0000256" key="4">
    <source>
        <dbReference type="ARBA" id="ARBA00022679"/>
    </source>
</evidence>
<evidence type="ECO:0000256" key="7">
    <source>
        <dbReference type="ARBA" id="ARBA00022840"/>
    </source>
</evidence>
<dbReference type="PANTHER" id="PTHR43065:SF10">
    <property type="entry name" value="PEROXIDE STRESS-ACTIVATED HISTIDINE KINASE MAK3"/>
    <property type="match status" value="1"/>
</dbReference>
<dbReference type="InterPro" id="IPR004358">
    <property type="entry name" value="Sig_transdc_His_kin-like_C"/>
</dbReference>
<evidence type="ECO:0000256" key="2">
    <source>
        <dbReference type="ARBA" id="ARBA00012438"/>
    </source>
</evidence>
<evidence type="ECO:0000256" key="6">
    <source>
        <dbReference type="ARBA" id="ARBA00022777"/>
    </source>
</evidence>
<accession>A0A2W5UYZ9</accession>
<dbReference type="Proteomes" id="UP000249061">
    <property type="component" value="Unassembled WGS sequence"/>
</dbReference>
<dbReference type="InterPro" id="IPR003594">
    <property type="entry name" value="HATPase_dom"/>
</dbReference>
<dbReference type="SMART" id="SM00387">
    <property type="entry name" value="HATPase_c"/>
    <property type="match status" value="1"/>
</dbReference>
<evidence type="ECO:0000259" key="10">
    <source>
        <dbReference type="PROSITE" id="PS50109"/>
    </source>
</evidence>
<feature type="transmembrane region" description="Helical" evidence="9">
    <location>
        <begin position="111"/>
        <end position="130"/>
    </location>
</feature>
<name>A0A2W5UYZ9_9BACT</name>
<dbReference type="GO" id="GO:0000155">
    <property type="term" value="F:phosphorelay sensor kinase activity"/>
    <property type="evidence" value="ECO:0007669"/>
    <property type="project" value="InterPro"/>
</dbReference>
<evidence type="ECO:0000313" key="11">
    <source>
        <dbReference type="EMBL" id="PZR14428.1"/>
    </source>
</evidence>
<dbReference type="Pfam" id="PF02518">
    <property type="entry name" value="HATPase_c"/>
    <property type="match status" value="1"/>
</dbReference>
<feature type="transmembrane region" description="Helical" evidence="9">
    <location>
        <begin position="80"/>
        <end position="99"/>
    </location>
</feature>
<dbReference type="InterPro" id="IPR005467">
    <property type="entry name" value="His_kinase_dom"/>
</dbReference>
<feature type="transmembrane region" description="Helical" evidence="9">
    <location>
        <begin position="28"/>
        <end position="47"/>
    </location>
</feature>
<keyword evidence="8" id="KW-0902">Two-component regulatory system</keyword>
<sequence>MPLLDPEKESVRRALLAERLLNARRTHLVRALALGFFVGLFLLLNVVRGDAAWNTDFTALFAWAGLGALFVVGSRSNDRVGEWLVLAPAIVDMPFIYWLQRAQYPTTPSPSGVAGFSMGLFALLLAIAALSSTRWQIWLTAISASVWEVMLQAEAGVSVGAMVSAVVVLGLTAFMLTYASDRRSELLVQTGRREKLAALGQLSAGVGHDLRNPLAAVANAIFVLRRRLEKQGPLSDSVEQPLALAEREVQASQRIVGDLLDYAREMPLELRPVSIPALFEECVGLVRGRPDVELKLELRPELPEPPAERDRLRQVFVNLLQNGVEAIPRGRAGTVRVTADVEGRQLAVKIQDDGVGMDEKTRARVFEPLFTTKKDGTGLGLAIVESLVKQHGGVLSVNTAPGQGATFTVRLPLR</sequence>
<dbReference type="PROSITE" id="PS50109">
    <property type="entry name" value="HIS_KIN"/>
    <property type="match status" value="1"/>
</dbReference>
<comment type="catalytic activity">
    <reaction evidence="1">
        <text>ATP + protein L-histidine = ADP + protein N-phospho-L-histidine.</text>
        <dbReference type="EC" id="2.7.13.3"/>
    </reaction>
</comment>
<dbReference type="InterPro" id="IPR036097">
    <property type="entry name" value="HisK_dim/P_sf"/>
</dbReference>
<gene>
    <name evidence="11" type="ORF">DI536_10235</name>
</gene>
<dbReference type="EMBL" id="QFQP01000007">
    <property type="protein sequence ID" value="PZR14428.1"/>
    <property type="molecule type" value="Genomic_DNA"/>
</dbReference>
<keyword evidence="7" id="KW-0067">ATP-binding</keyword>
<feature type="domain" description="Histidine kinase" evidence="10">
    <location>
        <begin position="205"/>
        <end position="414"/>
    </location>
</feature>
<comment type="caution">
    <text evidence="11">The sequence shown here is derived from an EMBL/GenBank/DDBJ whole genome shotgun (WGS) entry which is preliminary data.</text>
</comment>
<evidence type="ECO:0000313" key="12">
    <source>
        <dbReference type="Proteomes" id="UP000249061"/>
    </source>
</evidence>
<reference evidence="11 12" key="1">
    <citation type="submission" date="2017-08" db="EMBL/GenBank/DDBJ databases">
        <title>Infants hospitalized years apart are colonized by the same room-sourced microbial strains.</title>
        <authorList>
            <person name="Brooks B."/>
            <person name="Olm M.R."/>
            <person name="Firek B.A."/>
            <person name="Baker R."/>
            <person name="Thomas B.C."/>
            <person name="Morowitz M.J."/>
            <person name="Banfield J.F."/>
        </authorList>
    </citation>
    <scope>NUCLEOTIDE SEQUENCE [LARGE SCALE GENOMIC DNA]</scope>
    <source>
        <strain evidence="11">S2_003_000_R2_14</strain>
    </source>
</reference>
<dbReference type="Gene3D" id="3.30.565.10">
    <property type="entry name" value="Histidine kinase-like ATPase, C-terminal domain"/>
    <property type="match status" value="1"/>
</dbReference>
<dbReference type="EC" id="2.7.13.3" evidence="2"/>
<dbReference type="CDD" id="cd00082">
    <property type="entry name" value="HisKA"/>
    <property type="match status" value="1"/>
</dbReference>
<keyword evidence="9" id="KW-0472">Membrane</keyword>
<evidence type="ECO:0000256" key="3">
    <source>
        <dbReference type="ARBA" id="ARBA00022553"/>
    </source>
</evidence>
<dbReference type="PRINTS" id="PR00344">
    <property type="entry name" value="BCTRLSENSOR"/>
</dbReference>
<evidence type="ECO:0000256" key="5">
    <source>
        <dbReference type="ARBA" id="ARBA00022741"/>
    </source>
</evidence>
<protein>
    <recommendedName>
        <fullName evidence="2">histidine kinase</fullName>
        <ecNumber evidence="2">2.7.13.3</ecNumber>
    </recommendedName>
</protein>
<dbReference type="SMART" id="SM00388">
    <property type="entry name" value="HisKA"/>
    <property type="match status" value="1"/>
</dbReference>
<keyword evidence="5" id="KW-0547">Nucleotide-binding</keyword>
<keyword evidence="6" id="KW-0418">Kinase</keyword>
<dbReference type="AlphaFoldDB" id="A0A2W5UYZ9"/>
<evidence type="ECO:0000256" key="9">
    <source>
        <dbReference type="SAM" id="Phobius"/>
    </source>
</evidence>
<keyword evidence="9" id="KW-0812">Transmembrane</keyword>
<dbReference type="Gene3D" id="1.10.287.130">
    <property type="match status" value="1"/>
</dbReference>
<dbReference type="GO" id="GO:0005524">
    <property type="term" value="F:ATP binding"/>
    <property type="evidence" value="ECO:0007669"/>
    <property type="project" value="UniProtKB-KW"/>
</dbReference>
<dbReference type="InterPro" id="IPR036890">
    <property type="entry name" value="HATPase_C_sf"/>
</dbReference>
<dbReference type="CDD" id="cd00075">
    <property type="entry name" value="HATPase"/>
    <property type="match status" value="1"/>
</dbReference>
<keyword evidence="9" id="KW-1133">Transmembrane helix</keyword>
<keyword evidence="3" id="KW-0597">Phosphoprotein</keyword>
<organism evidence="11 12">
    <name type="scientific">Archangium gephyra</name>
    <dbReference type="NCBI Taxonomy" id="48"/>
    <lineage>
        <taxon>Bacteria</taxon>
        <taxon>Pseudomonadati</taxon>
        <taxon>Myxococcota</taxon>
        <taxon>Myxococcia</taxon>
        <taxon>Myxococcales</taxon>
        <taxon>Cystobacterineae</taxon>
        <taxon>Archangiaceae</taxon>
        <taxon>Archangium</taxon>
    </lineage>
</organism>
<proteinExistence type="predicted"/>
<evidence type="ECO:0000256" key="1">
    <source>
        <dbReference type="ARBA" id="ARBA00000085"/>
    </source>
</evidence>
<feature type="transmembrane region" description="Helical" evidence="9">
    <location>
        <begin position="53"/>
        <end position="73"/>
    </location>
</feature>
<evidence type="ECO:0000256" key="8">
    <source>
        <dbReference type="ARBA" id="ARBA00023012"/>
    </source>
</evidence>
<dbReference type="Pfam" id="PF00512">
    <property type="entry name" value="HisKA"/>
    <property type="match status" value="1"/>
</dbReference>
<dbReference type="SUPFAM" id="SSF47384">
    <property type="entry name" value="Homodimeric domain of signal transducing histidine kinase"/>
    <property type="match status" value="1"/>
</dbReference>
<dbReference type="InterPro" id="IPR003661">
    <property type="entry name" value="HisK_dim/P_dom"/>
</dbReference>
<dbReference type="SUPFAM" id="SSF55874">
    <property type="entry name" value="ATPase domain of HSP90 chaperone/DNA topoisomerase II/histidine kinase"/>
    <property type="match status" value="1"/>
</dbReference>
<feature type="transmembrane region" description="Helical" evidence="9">
    <location>
        <begin position="159"/>
        <end position="179"/>
    </location>
</feature>